<keyword evidence="2" id="KW-1185">Reference proteome</keyword>
<reference evidence="1" key="1">
    <citation type="submission" date="2022-04" db="EMBL/GenBank/DDBJ databases">
        <title>Genome of the entomopathogenic fungus Entomophthora muscae.</title>
        <authorList>
            <person name="Elya C."/>
            <person name="Lovett B.R."/>
            <person name="Lee E."/>
            <person name="Macias A.M."/>
            <person name="Hajek A.E."/>
            <person name="De Bivort B.L."/>
            <person name="Kasson M.T."/>
            <person name="De Fine Licht H.H."/>
            <person name="Stajich J.E."/>
        </authorList>
    </citation>
    <scope>NUCLEOTIDE SEQUENCE</scope>
    <source>
        <strain evidence="1">Berkeley</strain>
    </source>
</reference>
<name>A0ACC2RUI4_9FUNG</name>
<evidence type="ECO:0000313" key="1">
    <source>
        <dbReference type="EMBL" id="KAJ9053696.1"/>
    </source>
</evidence>
<protein>
    <submittedName>
        <fullName evidence="1">Uncharacterized protein</fullName>
    </submittedName>
</protein>
<comment type="caution">
    <text evidence="1">The sequence shown here is derived from an EMBL/GenBank/DDBJ whole genome shotgun (WGS) entry which is preliminary data.</text>
</comment>
<sequence>MSLVFIANIFFRSSYFLTRLIIISLKFDRMLRTSYPLRPFGAPLSRLCFIPGLKYRHRCKKCRHSCLFDQASQLSTTASNSQHTNSIFRKISVAPMVDVSSPHFLYLLRLIGGPKPQLYTEMYHAKAILSFQQDGKLDFRLGLNNSSPRQIHAGLFAEPPDGSLIHSIRHTIPKNPAEIFGNIEARDNTVVQVGGSDPDSLARATEVLAKQREFSAINLNLGCPSAAVQAGDFGAALMKDVDRVIDCIQAMEASADGRIPVTVKCRLGVDEFDSEEFILNFVDRLSSKTSVTHFIMHARKCLLKGLSPAKNRSIPPLNYGRVHTLAKAFPHLSFTLNGGIRSLEEVQKQFNSNLNGIMLGRKMMDNPSFLIPLIKEFLDPDFTPTPQESIYACYLEYLLSQLERGHRPTILIKPTMYLFPGKQGRDYRTGLMTVPFLKSYHPKKPYSPIVDGNRIRKELVNLGQSLHQPTD</sequence>
<dbReference type="EMBL" id="QTSX02006496">
    <property type="protein sequence ID" value="KAJ9053696.1"/>
    <property type="molecule type" value="Genomic_DNA"/>
</dbReference>
<dbReference type="Proteomes" id="UP001165960">
    <property type="component" value="Unassembled WGS sequence"/>
</dbReference>
<gene>
    <name evidence="1" type="ORF">DSO57_1021759</name>
</gene>
<evidence type="ECO:0000313" key="2">
    <source>
        <dbReference type="Proteomes" id="UP001165960"/>
    </source>
</evidence>
<accession>A0ACC2RUI4</accession>
<proteinExistence type="predicted"/>
<organism evidence="1 2">
    <name type="scientific">Entomophthora muscae</name>
    <dbReference type="NCBI Taxonomy" id="34485"/>
    <lineage>
        <taxon>Eukaryota</taxon>
        <taxon>Fungi</taxon>
        <taxon>Fungi incertae sedis</taxon>
        <taxon>Zoopagomycota</taxon>
        <taxon>Entomophthoromycotina</taxon>
        <taxon>Entomophthoromycetes</taxon>
        <taxon>Entomophthorales</taxon>
        <taxon>Entomophthoraceae</taxon>
        <taxon>Entomophthora</taxon>
    </lineage>
</organism>